<proteinExistence type="predicted"/>
<feature type="compositionally biased region" description="Pro residues" evidence="1">
    <location>
        <begin position="50"/>
        <end position="60"/>
    </location>
</feature>
<evidence type="ECO:0000313" key="3">
    <source>
        <dbReference type="Proteomes" id="UP000053989"/>
    </source>
</evidence>
<feature type="compositionally biased region" description="Low complexity" evidence="1">
    <location>
        <begin position="177"/>
        <end position="191"/>
    </location>
</feature>
<feature type="region of interest" description="Disordered" evidence="1">
    <location>
        <begin position="122"/>
        <end position="330"/>
    </location>
</feature>
<reference evidence="3" key="2">
    <citation type="submission" date="2015-01" db="EMBL/GenBank/DDBJ databases">
        <title>Evolutionary Origins and Diversification of the Mycorrhizal Mutualists.</title>
        <authorList>
            <consortium name="DOE Joint Genome Institute"/>
            <consortium name="Mycorrhizal Genomics Consortium"/>
            <person name="Kohler A."/>
            <person name="Kuo A."/>
            <person name="Nagy L.G."/>
            <person name="Floudas D."/>
            <person name="Copeland A."/>
            <person name="Barry K.W."/>
            <person name="Cichocki N."/>
            <person name="Veneault-Fourrey C."/>
            <person name="LaButti K."/>
            <person name="Lindquist E.A."/>
            <person name="Lipzen A."/>
            <person name="Lundell T."/>
            <person name="Morin E."/>
            <person name="Murat C."/>
            <person name="Riley R."/>
            <person name="Ohm R."/>
            <person name="Sun H."/>
            <person name="Tunlid A."/>
            <person name="Henrissat B."/>
            <person name="Grigoriev I.V."/>
            <person name="Hibbett D.S."/>
            <person name="Martin F."/>
        </authorList>
    </citation>
    <scope>NUCLEOTIDE SEQUENCE [LARGE SCALE GENOMIC DNA]</scope>
    <source>
        <strain evidence="3">Foug A</strain>
    </source>
</reference>
<evidence type="ECO:0000313" key="2">
    <source>
        <dbReference type="EMBL" id="KIM69043.1"/>
    </source>
</evidence>
<dbReference type="HOGENOM" id="CLU_1006681_0_0_1"/>
<reference evidence="2 3" key="1">
    <citation type="submission" date="2014-04" db="EMBL/GenBank/DDBJ databases">
        <authorList>
            <consortium name="DOE Joint Genome Institute"/>
            <person name="Kuo A."/>
            <person name="Kohler A."/>
            <person name="Nagy L.G."/>
            <person name="Floudas D."/>
            <person name="Copeland A."/>
            <person name="Barry K.W."/>
            <person name="Cichocki N."/>
            <person name="Veneault-Fourrey C."/>
            <person name="LaButti K."/>
            <person name="Lindquist E.A."/>
            <person name="Lipzen A."/>
            <person name="Lundell T."/>
            <person name="Morin E."/>
            <person name="Murat C."/>
            <person name="Sun H."/>
            <person name="Tunlid A."/>
            <person name="Henrissat B."/>
            <person name="Grigoriev I.V."/>
            <person name="Hibbett D.S."/>
            <person name="Martin F."/>
            <person name="Nordberg H.P."/>
            <person name="Cantor M.N."/>
            <person name="Hua S.X."/>
        </authorList>
    </citation>
    <scope>NUCLEOTIDE SEQUENCE [LARGE SCALE GENOMIC DNA]</scope>
    <source>
        <strain evidence="2 3">Foug A</strain>
    </source>
</reference>
<feature type="compositionally biased region" description="Low complexity" evidence="1">
    <location>
        <begin position="295"/>
        <end position="304"/>
    </location>
</feature>
<feature type="compositionally biased region" description="Polar residues" evidence="1">
    <location>
        <begin position="208"/>
        <end position="248"/>
    </location>
</feature>
<gene>
    <name evidence="2" type="ORF">SCLCIDRAFT_81307</name>
</gene>
<feature type="compositionally biased region" description="Polar residues" evidence="1">
    <location>
        <begin position="141"/>
        <end position="176"/>
    </location>
</feature>
<feature type="compositionally biased region" description="Polar residues" evidence="1">
    <location>
        <begin position="281"/>
        <end position="294"/>
    </location>
</feature>
<dbReference type="Proteomes" id="UP000053989">
    <property type="component" value="Unassembled WGS sequence"/>
</dbReference>
<dbReference type="InParanoid" id="A0A0C3A5T7"/>
<feature type="compositionally biased region" description="Low complexity" evidence="1">
    <location>
        <begin position="252"/>
        <end position="271"/>
    </location>
</feature>
<feature type="non-terminal residue" evidence="2">
    <location>
        <position position="330"/>
    </location>
</feature>
<accession>A0A0C3A5T7</accession>
<feature type="compositionally biased region" description="Polar residues" evidence="1">
    <location>
        <begin position="311"/>
        <end position="330"/>
    </location>
</feature>
<feature type="region of interest" description="Disordered" evidence="1">
    <location>
        <begin position="27"/>
        <end position="99"/>
    </location>
</feature>
<sequence>MSEPELAYMTNSNDDFDLPRWQTQAQIEPLSSSAQAAQAAARASYLYPGAAPPPPPPPPSGATNSQRLHAHHHSPGSSRQVRMTHLLDQDNPPSVSTTSYLSGALNQLSRSASLGASASIANTARARRHHQPDDLEGAFNVDNQIPSSRSMAVPQTPSAYSLYPTSTSLHQSLPVHSSSTPSNNTSPATTAEPYSEMYYNGSSGTGPKRTQTQLDPTSRSGRSPMRTGNTLLDPYQQQAQYSPTSTSAFLYGSSSSDIHRGSSSSTGYSSHSRSHSHVKQESTPPISTPFSPQTAAQAAYAGYAMEPSSPQPASHQNQSHLSANQVPIKS</sequence>
<name>A0A0C3A5T7_9AGAM</name>
<dbReference type="STRING" id="1036808.A0A0C3A5T7"/>
<dbReference type="EMBL" id="KN822007">
    <property type="protein sequence ID" value="KIM69043.1"/>
    <property type="molecule type" value="Genomic_DNA"/>
</dbReference>
<dbReference type="AlphaFoldDB" id="A0A0C3A5T7"/>
<feature type="compositionally biased region" description="Low complexity" evidence="1">
    <location>
        <begin position="31"/>
        <end position="44"/>
    </location>
</feature>
<evidence type="ECO:0000256" key="1">
    <source>
        <dbReference type="SAM" id="MobiDB-lite"/>
    </source>
</evidence>
<keyword evidence="3" id="KW-1185">Reference proteome</keyword>
<dbReference type="OrthoDB" id="2756413at2759"/>
<protein>
    <submittedName>
        <fullName evidence="2">Uncharacterized protein</fullName>
    </submittedName>
</protein>
<organism evidence="2 3">
    <name type="scientific">Scleroderma citrinum Foug A</name>
    <dbReference type="NCBI Taxonomy" id="1036808"/>
    <lineage>
        <taxon>Eukaryota</taxon>
        <taxon>Fungi</taxon>
        <taxon>Dikarya</taxon>
        <taxon>Basidiomycota</taxon>
        <taxon>Agaricomycotina</taxon>
        <taxon>Agaricomycetes</taxon>
        <taxon>Agaricomycetidae</taxon>
        <taxon>Boletales</taxon>
        <taxon>Sclerodermatineae</taxon>
        <taxon>Sclerodermataceae</taxon>
        <taxon>Scleroderma</taxon>
    </lineage>
</organism>